<feature type="transmembrane region" description="Helical" evidence="1">
    <location>
        <begin position="12"/>
        <end position="29"/>
    </location>
</feature>
<protein>
    <submittedName>
        <fullName evidence="2">Uncharacterized protein</fullName>
    </submittedName>
</protein>
<keyword evidence="1" id="KW-0472">Membrane</keyword>
<feature type="transmembrane region" description="Helical" evidence="1">
    <location>
        <begin position="82"/>
        <end position="107"/>
    </location>
</feature>
<sequence length="147" mass="15660">MLIKLAHILERIGLAMVGAAGGLYVAVGMMRMDNDFFRNEWIVLLMMLYGGFGFYVGIDLPSRLAQTVESTRSGEWSLGTDAAAIASGAGTFLAASAVFLSVSIIVFDYIMRDGFSVMVACCWAIGTSFQIAAGAIGRSKVIVEDGQ</sequence>
<feature type="transmembrane region" description="Helical" evidence="1">
    <location>
        <begin position="114"/>
        <end position="136"/>
    </location>
</feature>
<feature type="transmembrane region" description="Helical" evidence="1">
    <location>
        <begin position="41"/>
        <end position="58"/>
    </location>
</feature>
<evidence type="ECO:0000313" key="2">
    <source>
        <dbReference type="EMBL" id="MEY9472065.1"/>
    </source>
</evidence>
<comment type="caution">
    <text evidence="2">The sequence shown here is derived from an EMBL/GenBank/DDBJ whole genome shotgun (WGS) entry which is preliminary data.</text>
</comment>
<dbReference type="RefSeq" id="WP_244431488.1">
    <property type="nucleotide sequence ID" value="NZ_JBGBYD010000002.1"/>
</dbReference>
<name>A0ABV4GJE6_9BRAD</name>
<accession>A0ABV4GJE6</accession>
<keyword evidence="1" id="KW-0812">Transmembrane</keyword>
<evidence type="ECO:0000313" key="3">
    <source>
        <dbReference type="Proteomes" id="UP001565474"/>
    </source>
</evidence>
<dbReference type="EMBL" id="JBGBZN010000002">
    <property type="protein sequence ID" value="MEY9472065.1"/>
    <property type="molecule type" value="Genomic_DNA"/>
</dbReference>
<gene>
    <name evidence="2" type="ORF">ABH992_004464</name>
</gene>
<dbReference type="Proteomes" id="UP001565474">
    <property type="component" value="Unassembled WGS sequence"/>
</dbReference>
<evidence type="ECO:0000256" key="1">
    <source>
        <dbReference type="SAM" id="Phobius"/>
    </source>
</evidence>
<keyword evidence="1" id="KW-1133">Transmembrane helix</keyword>
<proteinExistence type="predicted"/>
<organism evidence="2 3">
    <name type="scientific">Bradyrhizobium yuanmingense</name>
    <dbReference type="NCBI Taxonomy" id="108015"/>
    <lineage>
        <taxon>Bacteria</taxon>
        <taxon>Pseudomonadati</taxon>
        <taxon>Pseudomonadota</taxon>
        <taxon>Alphaproteobacteria</taxon>
        <taxon>Hyphomicrobiales</taxon>
        <taxon>Nitrobacteraceae</taxon>
        <taxon>Bradyrhizobium</taxon>
    </lineage>
</organism>
<reference evidence="2 3" key="1">
    <citation type="submission" date="2024-07" db="EMBL/GenBank/DDBJ databases">
        <title>Genomic Encyclopedia of Type Strains, Phase V (KMG-V): Genome sequencing to study the core and pangenomes of soil and plant-associated prokaryotes.</title>
        <authorList>
            <person name="Whitman W."/>
        </authorList>
    </citation>
    <scope>NUCLEOTIDE SEQUENCE [LARGE SCALE GENOMIC DNA]</scope>
    <source>
        <strain evidence="2 3">USDA 222</strain>
    </source>
</reference>
<keyword evidence="3" id="KW-1185">Reference proteome</keyword>